<evidence type="ECO:0000256" key="5">
    <source>
        <dbReference type="ARBA" id="ARBA00022491"/>
    </source>
</evidence>
<dbReference type="RefSeq" id="XP_046016526.1">
    <property type="nucleotide sequence ID" value="XM_046149557.1"/>
</dbReference>
<evidence type="ECO:0000256" key="6">
    <source>
        <dbReference type="ARBA" id="ARBA00023015"/>
    </source>
</evidence>
<organism evidence="14 15">
    <name type="scientific">Microdochium trichocladiopsis</name>
    <dbReference type="NCBI Taxonomy" id="1682393"/>
    <lineage>
        <taxon>Eukaryota</taxon>
        <taxon>Fungi</taxon>
        <taxon>Dikarya</taxon>
        <taxon>Ascomycota</taxon>
        <taxon>Pezizomycotina</taxon>
        <taxon>Sordariomycetes</taxon>
        <taxon>Xylariomycetidae</taxon>
        <taxon>Xylariales</taxon>
        <taxon>Microdochiaceae</taxon>
        <taxon>Microdochium</taxon>
    </lineage>
</organism>
<keyword evidence="6" id="KW-0805">Transcription regulation</keyword>
<keyword evidence="9" id="KW-0539">Nucleus</keyword>
<reference evidence="14" key="1">
    <citation type="journal article" date="2021" name="Nat. Commun.">
        <title>Genetic determinants of endophytism in the Arabidopsis root mycobiome.</title>
        <authorList>
            <person name="Mesny F."/>
            <person name="Miyauchi S."/>
            <person name="Thiergart T."/>
            <person name="Pickel B."/>
            <person name="Atanasova L."/>
            <person name="Karlsson M."/>
            <person name="Huettel B."/>
            <person name="Barry K.W."/>
            <person name="Haridas S."/>
            <person name="Chen C."/>
            <person name="Bauer D."/>
            <person name="Andreopoulos W."/>
            <person name="Pangilinan J."/>
            <person name="LaButti K."/>
            <person name="Riley R."/>
            <person name="Lipzen A."/>
            <person name="Clum A."/>
            <person name="Drula E."/>
            <person name="Henrissat B."/>
            <person name="Kohler A."/>
            <person name="Grigoriev I.V."/>
            <person name="Martin F.M."/>
            <person name="Hacquard S."/>
        </authorList>
    </citation>
    <scope>NUCLEOTIDE SEQUENCE</scope>
    <source>
        <strain evidence="14">MPI-CAGE-CH-0230</strain>
    </source>
</reference>
<dbReference type="InterPro" id="IPR057344">
    <property type="entry name" value="ARM_SRB8"/>
</dbReference>
<evidence type="ECO:0000256" key="7">
    <source>
        <dbReference type="ARBA" id="ARBA00023159"/>
    </source>
</evidence>
<dbReference type="InterPro" id="IPR019035">
    <property type="entry name" value="Mediator_Med12"/>
</dbReference>
<dbReference type="PANTHER" id="PTHR46567:SF1">
    <property type="entry name" value="MEDIATOR OF RNA POLYMERASE II TRANSCRIPTION SUBUNIT 12"/>
    <property type="match status" value="1"/>
</dbReference>
<evidence type="ECO:0000256" key="1">
    <source>
        <dbReference type="ARBA" id="ARBA00004123"/>
    </source>
</evidence>
<keyword evidence="5" id="KW-0678">Repressor</keyword>
<protein>
    <recommendedName>
        <fullName evidence="4">Mediator of RNA polymerase II transcription subunit 12</fullName>
    </recommendedName>
    <alternativeName>
        <fullName evidence="11">Mediator complex subunit 12</fullName>
    </alternativeName>
</protein>
<dbReference type="Proteomes" id="UP000756346">
    <property type="component" value="Unassembled WGS sequence"/>
</dbReference>
<comment type="function">
    <text evidence="10">Component of the SRB8-11 complex. The SRB8-11 complex is a regulatory module of the Mediator complex which is itself involved in regulation of basal and activated RNA polymerase II-dependent transcription. The SRB8-11 complex may be involved in the transcriptional repression of a subset of genes regulated by Mediator. It may inhibit the association of the Mediator complex with RNA polymerase II to form the holoenzyme complex.</text>
</comment>
<evidence type="ECO:0000259" key="13">
    <source>
        <dbReference type="SMART" id="SM01281"/>
    </source>
</evidence>
<evidence type="ECO:0000313" key="15">
    <source>
        <dbReference type="Proteomes" id="UP000756346"/>
    </source>
</evidence>
<feature type="compositionally biased region" description="Polar residues" evidence="12">
    <location>
        <begin position="10"/>
        <end position="26"/>
    </location>
</feature>
<dbReference type="GO" id="GO:0016592">
    <property type="term" value="C:mediator complex"/>
    <property type="evidence" value="ECO:0007669"/>
    <property type="project" value="InterPro"/>
</dbReference>
<dbReference type="GO" id="GO:0006357">
    <property type="term" value="P:regulation of transcription by RNA polymerase II"/>
    <property type="evidence" value="ECO:0007669"/>
    <property type="project" value="InterPro"/>
</dbReference>
<accession>A0A9P9BS06</accession>
<evidence type="ECO:0000256" key="12">
    <source>
        <dbReference type="SAM" id="MobiDB-lite"/>
    </source>
</evidence>
<keyword evidence="15" id="KW-1185">Reference proteome</keyword>
<keyword evidence="8" id="KW-0804">Transcription</keyword>
<evidence type="ECO:0000256" key="10">
    <source>
        <dbReference type="ARBA" id="ARBA00025661"/>
    </source>
</evidence>
<proteinExistence type="inferred from homology"/>
<dbReference type="EMBL" id="JAGTJQ010000002">
    <property type="protein sequence ID" value="KAH7037405.1"/>
    <property type="molecule type" value="Genomic_DNA"/>
</dbReference>
<evidence type="ECO:0000256" key="8">
    <source>
        <dbReference type="ARBA" id="ARBA00023163"/>
    </source>
</evidence>
<dbReference type="SMART" id="SM01281">
    <property type="entry name" value="Med12"/>
    <property type="match status" value="1"/>
</dbReference>
<sequence>MTSRPPLGIQSRQPQRSVSGSGLSQRPPNPQRSLSQQYLPQSQSPARRADSFTDQQQGPVDLGDSAGSRYVAPPRRVGSRLRLELANDGIEHAGFSESPKTLEPLSGSKVFTPSRMMHMNDTSELGDLSAPQSRCHTAEGEPVPLPMPPRRARFVVPAKRSASMPAPSTPSKRDGRPKPFHLETPAAAPRFPPVGKQEHSAGKSANGVDKKLISHADFYAWTGNNAEDQFSDHIIRNGFLDKAPGQAAQEASSAKVTLFPALKHKSGLHTLSTIFTSVLNQRRQSGQISAPSTFKPPPRVTVTDTKREVWLKELANPQISLRRLSRTIPHGIRGRVLLDQCLNKNVPTDRAVWLAKCVGANEIRAFKRKGVSGALVMGGEIKWIRDWTLCIEQFIDAVVGSFSDVDWKAKVQYAIRLATHLYAEHLLDRDHYMDWLVAGLENTTQARLPMWLLISQIYWKDMLRLRKYGRRLVTAIVGHYNSIFDHPDQDILAPLSTQLRTLISSLMLTTPENFVHPQTWTKGHDAIRACVMADEATIATFSDIDARNSWFISPSVKSQPAVRTRMVKLLDNILRAPMAEDTPKQLWDLGEDKAGLVRTVLEWATSLHRPGIAKVYAATTILRSWAVLDIDTTGSILEYINTNPLSETSRQHLLYHLVSELVRSNNFSVARYIQWLIARGGLTSPQETQTDGPCATRLLVEVPTNALSDSMKSLRATLLRRASYSVQEESQNVANAIGFVKHALSGSIDDDDDGSLVVRKPRSIKKLTRQLSMSSRALQSEVCAWLCKDFVGGVVEAQLEGTLGAGLPLSKFESIRALVEASNDFAMLEDILKMLSHSTNPDLLASCADTINLHLSVFAATGSAKMLFQLYYDRFRSAVDDIGVGARPLLASLASLGPRLPGFEDIAAQLKDSLARLDRSNAVDASSPLSDNMVTQLQDDEAELTEQIEKLASYSSADQPTLERVFQAIIFKLQSCWGKDDGRQRAYCMLLTRLRVFDQHHFDNQMRAWLQHIRKLSKRPQLTQMFPLLVSSGCLSLAILFATAPRNQSQGAQIQPSAVGCASIYMQEILQMLMMPLEPDQVLTSEDCYRFRIIQDQARLEHAKEIMSLIRGALAEYAAPRNPQAMIAQPLDDNKTKFQLLELLRILVLLDPLAACQTLSIKSSDANLRALIETLTTKLLVPQPSGSSQKSFEQVLELANEFTLPFCQVKVSLNLSSEESGTADSAERVQSQLEQLSRAMDNAISANNIMWTGMLPSLNAEMTQHLKNRAEARFLELFPSPKIGQSSGDTTTKEYIMAENLLTVIDAIVRGNSAVKGPAVTAALAEKLLDMWEIVATPNTELASLKDMVLAKWLPLLLAYLTMQTSTDLPAAELAKAPAGEMRGRVVLALAGIAQELDFQNHGAYVSLSQRVFDAALVIADTLSEEARLQCVRAVKDMTSDVRVRYLLSFSANPADTFMLAHRERPPPGLSERERRAMVLGMGLSGMLPERLSPFTFRRWEILSEPTPNVGENDTSLSLTLFDARKL</sequence>
<dbReference type="GeneID" id="70179103"/>
<feature type="region of interest" description="Disordered" evidence="12">
    <location>
        <begin position="126"/>
        <end position="206"/>
    </location>
</feature>
<dbReference type="Pfam" id="PF09497">
    <property type="entry name" value="Med12"/>
    <property type="match status" value="1"/>
</dbReference>
<evidence type="ECO:0000256" key="4">
    <source>
        <dbReference type="ARBA" id="ARBA00019622"/>
    </source>
</evidence>
<feature type="compositionally biased region" description="Low complexity" evidence="12">
    <location>
        <begin position="31"/>
        <end position="45"/>
    </location>
</feature>
<name>A0A9P9BS06_9PEZI</name>
<feature type="region of interest" description="Disordered" evidence="12">
    <location>
        <begin position="1"/>
        <end position="73"/>
    </location>
</feature>
<evidence type="ECO:0000256" key="9">
    <source>
        <dbReference type="ARBA" id="ARBA00023242"/>
    </source>
</evidence>
<evidence type="ECO:0000256" key="11">
    <source>
        <dbReference type="ARBA" id="ARBA00032010"/>
    </source>
</evidence>
<feature type="compositionally biased region" description="Basic and acidic residues" evidence="12">
    <location>
        <begin position="171"/>
        <end position="181"/>
    </location>
</feature>
<comment type="caution">
    <text evidence="14">The sequence shown here is derived from an EMBL/GenBank/DDBJ whole genome shotgun (WGS) entry which is preliminary data.</text>
</comment>
<evidence type="ECO:0000256" key="2">
    <source>
        <dbReference type="ARBA" id="ARBA00010289"/>
    </source>
</evidence>
<comment type="subcellular location">
    <subcellularLocation>
        <location evidence="1">Nucleus</location>
    </subcellularLocation>
</comment>
<keyword evidence="7" id="KW-0010">Activator</keyword>
<feature type="domain" description="Mediator complex subunit Med12" evidence="13">
    <location>
        <begin position="293"/>
        <end position="356"/>
    </location>
</feature>
<dbReference type="Pfam" id="PF25326">
    <property type="entry name" value="ARM_SRB8"/>
    <property type="match status" value="1"/>
</dbReference>
<dbReference type="GO" id="GO:0003712">
    <property type="term" value="F:transcription coregulator activity"/>
    <property type="evidence" value="ECO:0007669"/>
    <property type="project" value="InterPro"/>
</dbReference>
<evidence type="ECO:0000313" key="14">
    <source>
        <dbReference type="EMBL" id="KAH7037405.1"/>
    </source>
</evidence>
<comment type="subunit">
    <text evidence="3">Component of the SRB8-11 complex, which itself associates with the Mediator complex.</text>
</comment>
<dbReference type="PANTHER" id="PTHR46567">
    <property type="entry name" value="MEDIATOR OF RNA POLYMERASE II TRANSCRIPTION SUBUNIT 12"/>
    <property type="match status" value="1"/>
</dbReference>
<evidence type="ECO:0000256" key="3">
    <source>
        <dbReference type="ARBA" id="ARBA00011629"/>
    </source>
</evidence>
<comment type="similarity">
    <text evidence="2">Belongs to the Mediator complex subunit 12 family.</text>
</comment>
<dbReference type="OrthoDB" id="20828at2759"/>
<gene>
    <name evidence="14" type="ORF">B0I36DRAFT_237742</name>
</gene>